<dbReference type="Pfam" id="PF12833">
    <property type="entry name" value="HTH_18"/>
    <property type="match status" value="1"/>
</dbReference>
<dbReference type="InterPro" id="IPR020449">
    <property type="entry name" value="Tscrpt_reg_AraC-type_HTH"/>
</dbReference>
<dbReference type="KEGG" id="vgu:HYG85_12455"/>
<dbReference type="PROSITE" id="PS50110">
    <property type="entry name" value="RESPONSE_REGULATORY"/>
    <property type="match status" value="1"/>
</dbReference>
<dbReference type="PANTHER" id="PTHR42713">
    <property type="entry name" value="HISTIDINE KINASE-RELATED"/>
    <property type="match status" value="1"/>
</dbReference>
<dbReference type="InterPro" id="IPR018062">
    <property type="entry name" value="HTH_AraC-typ_CS"/>
</dbReference>
<dbReference type="GO" id="GO:0000160">
    <property type="term" value="P:phosphorelay signal transduction system"/>
    <property type="evidence" value="ECO:0007669"/>
    <property type="project" value="UniProtKB-KW"/>
</dbReference>
<feature type="modified residue" description="4-aspartylphosphate" evidence="10">
    <location>
        <position position="55"/>
    </location>
</feature>
<evidence type="ECO:0000256" key="10">
    <source>
        <dbReference type="PROSITE-ProRule" id="PRU00169"/>
    </source>
</evidence>
<keyword evidence="5" id="KW-0902">Two-component regulatory system</keyword>
<keyword evidence="4 10" id="KW-0597">Phosphoprotein</keyword>
<evidence type="ECO:0000313" key="13">
    <source>
        <dbReference type="EMBL" id="QUH29668.1"/>
    </source>
</evidence>
<dbReference type="PROSITE" id="PS00041">
    <property type="entry name" value="HTH_ARAC_FAMILY_1"/>
    <property type="match status" value="1"/>
</dbReference>
<dbReference type="SMART" id="SM00448">
    <property type="entry name" value="REC"/>
    <property type="match status" value="1"/>
</dbReference>
<accession>A0A8J8MBC6</accession>
<comment type="subcellular location">
    <subcellularLocation>
        <location evidence="1">Cytoplasm</location>
    </subcellularLocation>
</comment>
<name>A0A8J8MBC6_9FIRM</name>
<organism evidence="13 14">
    <name type="scientific">Vallitalea guaymasensis</name>
    <dbReference type="NCBI Taxonomy" id="1185412"/>
    <lineage>
        <taxon>Bacteria</taxon>
        <taxon>Bacillati</taxon>
        <taxon>Bacillota</taxon>
        <taxon>Clostridia</taxon>
        <taxon>Lachnospirales</taxon>
        <taxon>Vallitaleaceae</taxon>
        <taxon>Vallitalea</taxon>
    </lineage>
</organism>
<dbReference type="Gene3D" id="1.10.10.60">
    <property type="entry name" value="Homeodomain-like"/>
    <property type="match status" value="2"/>
</dbReference>
<dbReference type="EMBL" id="CP058561">
    <property type="protein sequence ID" value="QUH29668.1"/>
    <property type="molecule type" value="Genomic_DNA"/>
</dbReference>
<evidence type="ECO:0000256" key="4">
    <source>
        <dbReference type="ARBA" id="ARBA00022553"/>
    </source>
</evidence>
<evidence type="ECO:0000256" key="8">
    <source>
        <dbReference type="ARBA" id="ARBA00023163"/>
    </source>
</evidence>
<keyword evidence="7" id="KW-0238">DNA-binding</keyword>
<dbReference type="InterPro" id="IPR001789">
    <property type="entry name" value="Sig_transdc_resp-reg_receiver"/>
</dbReference>
<dbReference type="InterPro" id="IPR018060">
    <property type="entry name" value="HTH_AraC"/>
</dbReference>
<dbReference type="SMART" id="SM00342">
    <property type="entry name" value="HTH_ARAC"/>
    <property type="match status" value="1"/>
</dbReference>
<feature type="domain" description="Response regulatory" evidence="12">
    <location>
        <begin position="3"/>
        <end position="120"/>
    </location>
</feature>
<dbReference type="InterPro" id="IPR009057">
    <property type="entry name" value="Homeodomain-like_sf"/>
</dbReference>
<keyword evidence="6" id="KW-0805">Transcription regulation</keyword>
<dbReference type="Gene3D" id="3.40.50.2300">
    <property type="match status" value="1"/>
</dbReference>
<dbReference type="AlphaFoldDB" id="A0A8J8MBC6"/>
<dbReference type="SUPFAM" id="SSF46689">
    <property type="entry name" value="Homeodomain-like"/>
    <property type="match status" value="2"/>
</dbReference>
<dbReference type="PANTHER" id="PTHR42713:SF3">
    <property type="entry name" value="TRANSCRIPTIONAL REGULATORY PROTEIN HPTR"/>
    <property type="match status" value="1"/>
</dbReference>
<evidence type="ECO:0000256" key="6">
    <source>
        <dbReference type="ARBA" id="ARBA00023015"/>
    </source>
</evidence>
<dbReference type="RefSeq" id="WP_212689933.1">
    <property type="nucleotide sequence ID" value="NZ_CP058561.1"/>
</dbReference>
<keyword evidence="3" id="KW-0963">Cytoplasm</keyword>
<feature type="domain" description="HTH araC/xylS-type" evidence="11">
    <location>
        <begin position="428"/>
        <end position="526"/>
    </location>
</feature>
<gene>
    <name evidence="13" type="ORF">HYG85_12455</name>
</gene>
<dbReference type="Proteomes" id="UP000677305">
    <property type="component" value="Chromosome"/>
</dbReference>
<dbReference type="GO" id="GO:0043565">
    <property type="term" value="F:sequence-specific DNA binding"/>
    <property type="evidence" value="ECO:0007669"/>
    <property type="project" value="InterPro"/>
</dbReference>
<dbReference type="InterPro" id="IPR051552">
    <property type="entry name" value="HptR"/>
</dbReference>
<keyword evidence="14" id="KW-1185">Reference proteome</keyword>
<protein>
    <recommendedName>
        <fullName evidence="2">Stage 0 sporulation protein A homolog</fullName>
    </recommendedName>
</protein>
<dbReference type="CDD" id="cd17536">
    <property type="entry name" value="REC_YesN-like"/>
    <property type="match status" value="1"/>
</dbReference>
<evidence type="ECO:0000259" key="11">
    <source>
        <dbReference type="PROSITE" id="PS01124"/>
    </source>
</evidence>
<evidence type="ECO:0000256" key="7">
    <source>
        <dbReference type="ARBA" id="ARBA00023125"/>
    </source>
</evidence>
<evidence type="ECO:0000313" key="14">
    <source>
        <dbReference type="Proteomes" id="UP000677305"/>
    </source>
</evidence>
<dbReference type="PRINTS" id="PR00032">
    <property type="entry name" value="HTHARAC"/>
</dbReference>
<evidence type="ECO:0000259" key="12">
    <source>
        <dbReference type="PROSITE" id="PS50110"/>
    </source>
</evidence>
<dbReference type="SUPFAM" id="SSF52172">
    <property type="entry name" value="CheY-like"/>
    <property type="match status" value="1"/>
</dbReference>
<dbReference type="GO" id="GO:0003700">
    <property type="term" value="F:DNA-binding transcription factor activity"/>
    <property type="evidence" value="ECO:0007669"/>
    <property type="project" value="InterPro"/>
</dbReference>
<sequence>MYTLLVVEDEKWIRKGLVHKLKKVDLPFGEIHDARNGIEAIEIIKDNDIDIIITDICMPDMDGIELIKKVKEFNKHIEFIIISGYSEFRYAEAAINMGVKSYLLKPTTDEDLMSALDKVISRIEEKRQYNNLSKENINIKIRNEKLTYENELNYLLKSKKHDSKFLQDNYPIMYNSNQYQLIILNINYDVKGECKNNYYDIEDVKTKIFDYLVTNIHLDNYYAFNNMDILNQILILIWGDAEKLKLTGDSISKKLFYDCLSGEQISKTIGISTILTLIDNELYKSAKKALDLRLIYGLNKIYTGEHIDLSNEFLFPKNELKLLKKNIERGYIKNVEVLLQEIFSKDRFRESNAGNLYFLYSEVVNTIYETLYSTSVDIQKVTQYDLSQYDIMNYANRLEDISIYLYRLIENRLIINKKTPINCRELVDEITKYIDMHYEEKINVKSLAARYGINPNYFSTIFKEQLGVTCTKYITMKRLEYACRMLRETNINVEEIAESVGYSDLQYFYRVFKKEFNYTPMEYRNGAVS</sequence>
<evidence type="ECO:0000256" key="5">
    <source>
        <dbReference type="ARBA" id="ARBA00023012"/>
    </source>
</evidence>
<evidence type="ECO:0000256" key="2">
    <source>
        <dbReference type="ARBA" id="ARBA00018672"/>
    </source>
</evidence>
<proteinExistence type="predicted"/>
<dbReference type="InterPro" id="IPR011006">
    <property type="entry name" value="CheY-like_superfamily"/>
</dbReference>
<evidence type="ECO:0000256" key="1">
    <source>
        <dbReference type="ARBA" id="ARBA00004496"/>
    </source>
</evidence>
<evidence type="ECO:0000256" key="9">
    <source>
        <dbReference type="ARBA" id="ARBA00024867"/>
    </source>
</evidence>
<keyword evidence="8" id="KW-0804">Transcription</keyword>
<evidence type="ECO:0000256" key="3">
    <source>
        <dbReference type="ARBA" id="ARBA00022490"/>
    </source>
</evidence>
<dbReference type="Pfam" id="PF00072">
    <property type="entry name" value="Response_reg"/>
    <property type="match status" value="1"/>
</dbReference>
<comment type="function">
    <text evidence="9">May play the central regulatory role in sporulation. It may be an element of the effector pathway responsible for the activation of sporulation genes in response to nutritional stress. Spo0A may act in concert with spo0H (a sigma factor) to control the expression of some genes that are critical to the sporulation process.</text>
</comment>
<dbReference type="GO" id="GO:0005737">
    <property type="term" value="C:cytoplasm"/>
    <property type="evidence" value="ECO:0007669"/>
    <property type="project" value="UniProtKB-SubCell"/>
</dbReference>
<dbReference type="PROSITE" id="PS01124">
    <property type="entry name" value="HTH_ARAC_FAMILY_2"/>
    <property type="match status" value="1"/>
</dbReference>
<reference evidence="13 14" key="1">
    <citation type="submission" date="2020-07" db="EMBL/GenBank/DDBJ databases">
        <title>Vallitalea guaymasensis genome.</title>
        <authorList>
            <person name="Postec A."/>
        </authorList>
    </citation>
    <scope>NUCLEOTIDE SEQUENCE [LARGE SCALE GENOMIC DNA]</scope>
    <source>
        <strain evidence="13 14">Ra1766G1</strain>
    </source>
</reference>